<dbReference type="OrthoDB" id="4986073at2"/>
<protein>
    <recommendedName>
        <fullName evidence="3">Transcriptional regulator</fullName>
    </recommendedName>
</protein>
<evidence type="ECO:0000313" key="2">
    <source>
        <dbReference type="Proteomes" id="UP000219636"/>
    </source>
</evidence>
<proteinExistence type="predicted"/>
<keyword evidence="2" id="KW-1185">Reference proteome</keyword>
<gene>
    <name evidence="1" type="ORF">SAMN05880501_11535</name>
</gene>
<sequence length="413" mass="46826">MCTQIAVICSADFAKRIKIIENELPSIKLQYYLYKKPQEAPTLISQIKPCDAVFFSGALPYYYAKKICEGLPIPTHYLQQDETAIATTLLAITKRDGISLQEVSIDITDSQIVTSVLEDIGLVLTPKIFKFDPTTNIQELVEFHYHLYKNHKTLHAITSVHAVYEILQELNVPVSGMIDPRSSIIKGIVDTKNLAILSKSQSAKIAVGFIKFEGIKEIHSNVLSRFTELFKTKLISVESNSYTIFSTQGDVEKTFEFITEEKWKSLIDTPFKLAFGYGSHIEEATQNAKDALLLTKTNTANIITEKKQLLGPYPKYHHCIELRTREPVLVEVAKSTSLSPANLSKVIQFSKYHSANEFTAHDLETFLKVSRRTSERILKKLVDHHYAEIIGEEMTYQQGRPRAVYKLNIPTYT</sequence>
<dbReference type="Proteomes" id="UP000219636">
    <property type="component" value="Unassembled WGS sequence"/>
</dbReference>
<dbReference type="AlphaFoldDB" id="A0A285TQQ1"/>
<dbReference type="EMBL" id="OBMQ01000015">
    <property type="protein sequence ID" value="SOC23250.1"/>
    <property type="molecule type" value="Genomic_DNA"/>
</dbReference>
<reference evidence="2" key="1">
    <citation type="submission" date="2017-08" db="EMBL/GenBank/DDBJ databases">
        <authorList>
            <person name="Varghese N."/>
            <person name="Submissions S."/>
        </authorList>
    </citation>
    <scope>NUCLEOTIDE SEQUENCE [LARGE SCALE GENOMIC DNA]</scope>
    <source>
        <strain evidence="2">JC22</strain>
    </source>
</reference>
<organism evidence="1 2">
    <name type="scientific">Ureibacillus xyleni</name>
    <dbReference type="NCBI Taxonomy" id="614648"/>
    <lineage>
        <taxon>Bacteria</taxon>
        <taxon>Bacillati</taxon>
        <taxon>Bacillota</taxon>
        <taxon>Bacilli</taxon>
        <taxon>Bacillales</taxon>
        <taxon>Caryophanaceae</taxon>
        <taxon>Ureibacillus</taxon>
    </lineage>
</organism>
<evidence type="ECO:0000313" key="1">
    <source>
        <dbReference type="EMBL" id="SOC23250.1"/>
    </source>
</evidence>
<dbReference type="RefSeq" id="WP_097074864.1">
    <property type="nucleotide sequence ID" value="NZ_OBMQ01000015.1"/>
</dbReference>
<accession>A0A285TQQ1</accession>
<evidence type="ECO:0008006" key="3">
    <source>
        <dbReference type="Google" id="ProtNLM"/>
    </source>
</evidence>
<name>A0A285TQQ1_9BACL</name>